<feature type="compositionally biased region" description="Low complexity" evidence="1">
    <location>
        <begin position="66"/>
        <end position="81"/>
    </location>
</feature>
<reference evidence="2 3" key="1">
    <citation type="submission" date="2020-06" db="EMBL/GenBank/DDBJ databases">
        <authorList>
            <person name="Li R."/>
            <person name="Bekaert M."/>
        </authorList>
    </citation>
    <scope>NUCLEOTIDE SEQUENCE [LARGE SCALE GENOMIC DNA]</scope>
    <source>
        <strain evidence="3">wild</strain>
    </source>
</reference>
<protein>
    <submittedName>
        <fullName evidence="2">Uncharacterized protein</fullName>
    </submittedName>
</protein>
<evidence type="ECO:0000313" key="2">
    <source>
        <dbReference type="EMBL" id="CAC5368109.1"/>
    </source>
</evidence>
<feature type="compositionally biased region" description="Basic and acidic residues" evidence="1">
    <location>
        <begin position="181"/>
        <end position="191"/>
    </location>
</feature>
<dbReference type="AlphaFoldDB" id="A0A6J8AHA6"/>
<feature type="compositionally biased region" description="Polar residues" evidence="1">
    <location>
        <begin position="149"/>
        <end position="162"/>
    </location>
</feature>
<name>A0A6J8AHA6_MYTCO</name>
<organism evidence="2 3">
    <name type="scientific">Mytilus coruscus</name>
    <name type="common">Sea mussel</name>
    <dbReference type="NCBI Taxonomy" id="42192"/>
    <lineage>
        <taxon>Eukaryota</taxon>
        <taxon>Metazoa</taxon>
        <taxon>Spiralia</taxon>
        <taxon>Lophotrochozoa</taxon>
        <taxon>Mollusca</taxon>
        <taxon>Bivalvia</taxon>
        <taxon>Autobranchia</taxon>
        <taxon>Pteriomorphia</taxon>
        <taxon>Mytilida</taxon>
        <taxon>Mytiloidea</taxon>
        <taxon>Mytilidae</taxon>
        <taxon>Mytilinae</taxon>
        <taxon>Mytilus</taxon>
    </lineage>
</organism>
<dbReference type="OrthoDB" id="6108427at2759"/>
<feature type="compositionally biased region" description="Polar residues" evidence="1">
    <location>
        <begin position="16"/>
        <end position="25"/>
    </location>
</feature>
<gene>
    <name evidence="2" type="ORF">MCOR_7772</name>
</gene>
<feature type="region of interest" description="Disordered" evidence="1">
    <location>
        <begin position="1"/>
        <end position="111"/>
    </location>
</feature>
<dbReference type="EMBL" id="CACVKT020001442">
    <property type="protein sequence ID" value="CAC5368109.1"/>
    <property type="molecule type" value="Genomic_DNA"/>
</dbReference>
<sequence length="294" mass="33649">MSSHHKQEKKCFPPISNRQKLSTSSNEHELEMSPDSYRKPDSGPDNEDTCASPVFKLPTIERTKSRSISSISSPTSTLGSRQFTRDSKQSRRSICRSPSCPSNIGLSRSDSINKDRTDSFIENRIYNHFPQREDEEDNVKLPSIFRNASSLPISPRNSSLSNKWKPDKENGYVYSLRRTESFQDSSKENQNHEQQQTHALLLPMRNVDNVSRAKNKKKKKFQKSHSEGHENSMPEKESSLGRWSGFENDQNKINGSKECLIEGTVTDRSVEMVSARKMKKWMKQHPSKEGQVKA</sequence>
<keyword evidence="3" id="KW-1185">Reference proteome</keyword>
<evidence type="ECO:0000313" key="3">
    <source>
        <dbReference type="Proteomes" id="UP000507470"/>
    </source>
</evidence>
<dbReference type="Proteomes" id="UP000507470">
    <property type="component" value="Unassembled WGS sequence"/>
</dbReference>
<evidence type="ECO:0000256" key="1">
    <source>
        <dbReference type="SAM" id="MobiDB-lite"/>
    </source>
</evidence>
<accession>A0A6J8AHA6</accession>
<proteinExistence type="predicted"/>
<feature type="compositionally biased region" description="Basic residues" evidence="1">
    <location>
        <begin position="213"/>
        <end position="223"/>
    </location>
</feature>
<feature type="compositionally biased region" description="Basic and acidic residues" evidence="1">
    <location>
        <begin position="26"/>
        <end position="42"/>
    </location>
</feature>
<feature type="region of interest" description="Disordered" evidence="1">
    <location>
        <begin position="149"/>
        <end position="168"/>
    </location>
</feature>
<feature type="compositionally biased region" description="Basic and acidic residues" evidence="1">
    <location>
        <begin position="224"/>
        <end position="239"/>
    </location>
</feature>
<feature type="region of interest" description="Disordered" evidence="1">
    <location>
        <begin position="181"/>
        <end position="257"/>
    </location>
</feature>